<reference evidence="1 2" key="1">
    <citation type="journal article" date="2014" name="Genome Announc.">
        <title>Draft Genome Sequence of the Iron-Oxidizing, Acidophilic, and Halotolerant 'Thiobacillus prosperus' Type Strain DSM 5130.</title>
        <authorList>
            <person name="Ossandon F.J."/>
            <person name="Cardenas J.P."/>
            <person name="Corbett M."/>
            <person name="Quatrini R."/>
            <person name="Holmes D.S."/>
            <person name="Watkin E."/>
        </authorList>
    </citation>
    <scope>NUCLEOTIDE SEQUENCE [LARGE SCALE GENOMIC DNA]</scope>
    <source>
        <strain evidence="1 2">DSM 5130</strain>
    </source>
</reference>
<evidence type="ECO:0000313" key="2">
    <source>
        <dbReference type="Proteomes" id="UP000029273"/>
    </source>
</evidence>
<dbReference type="EMBL" id="JQSG02000001">
    <property type="protein sequence ID" value="OBS10702.1"/>
    <property type="molecule type" value="Genomic_DNA"/>
</dbReference>
<dbReference type="InterPro" id="IPR036748">
    <property type="entry name" value="MTH938-like_sf"/>
</dbReference>
<evidence type="ECO:0000313" key="1">
    <source>
        <dbReference type="EMBL" id="OBS10702.1"/>
    </source>
</evidence>
<proteinExistence type="predicted"/>
<protein>
    <recommendedName>
        <fullName evidence="3">Xcc1710-like domain-containing protein</fullName>
    </recommendedName>
</protein>
<dbReference type="AlphaFoldDB" id="A0A1A6C807"/>
<dbReference type="PANTHER" id="PTHR21192:SF2">
    <property type="entry name" value="NADH DEHYDROGENASE [UBIQUINONE] 1 ALPHA SUBCOMPLEX ASSEMBLY FACTOR 3"/>
    <property type="match status" value="1"/>
</dbReference>
<dbReference type="CDD" id="cd05560">
    <property type="entry name" value="Xcc1710_like"/>
    <property type="match status" value="1"/>
</dbReference>
<dbReference type="PANTHER" id="PTHR21192">
    <property type="entry name" value="NUCLEAR PROTEIN E3-3"/>
    <property type="match status" value="1"/>
</dbReference>
<name>A0A1A6C807_9GAMM</name>
<dbReference type="SUPFAM" id="SSF64076">
    <property type="entry name" value="MTH938-like"/>
    <property type="match status" value="1"/>
</dbReference>
<gene>
    <name evidence="1" type="ORF">Thpro_020418</name>
</gene>
<sequence>MRFIEDSADASYIIDAHGPGWVSINHVAYSDSLIVMPEWLLVPWRPARFDDFEVDDLASVLDKRPEILLVGTGERQRFPDGTCLARLANIGAGCEFMSTAAACRTYTILMAEKRRVAAALLQSD</sequence>
<evidence type="ECO:0008006" key="3">
    <source>
        <dbReference type="Google" id="ProtNLM"/>
    </source>
</evidence>
<keyword evidence="2" id="KW-1185">Reference proteome</keyword>
<organism evidence="1 2">
    <name type="scientific">Acidihalobacter prosperus</name>
    <dbReference type="NCBI Taxonomy" id="160660"/>
    <lineage>
        <taxon>Bacteria</taxon>
        <taxon>Pseudomonadati</taxon>
        <taxon>Pseudomonadota</taxon>
        <taxon>Gammaproteobacteria</taxon>
        <taxon>Chromatiales</taxon>
        <taxon>Ectothiorhodospiraceae</taxon>
        <taxon>Acidihalobacter</taxon>
    </lineage>
</organism>
<dbReference type="Pfam" id="PF04430">
    <property type="entry name" value="DUF498"/>
    <property type="match status" value="1"/>
</dbReference>
<dbReference type="Proteomes" id="UP000029273">
    <property type="component" value="Unassembled WGS sequence"/>
</dbReference>
<comment type="caution">
    <text evidence="1">The sequence shown here is derived from an EMBL/GenBank/DDBJ whole genome shotgun (WGS) entry which is preliminary data.</text>
</comment>
<dbReference type="OrthoDB" id="9800373at2"/>
<accession>A0A1A6C807</accession>
<dbReference type="InterPro" id="IPR007523">
    <property type="entry name" value="NDUFAF3/AAMDC"/>
</dbReference>
<dbReference type="RefSeq" id="WP_038092035.1">
    <property type="nucleotide sequence ID" value="NZ_JQSG02000001.1"/>
</dbReference>
<dbReference type="Gene3D" id="3.40.1230.10">
    <property type="entry name" value="MTH938-like"/>
    <property type="match status" value="1"/>
</dbReference>